<dbReference type="STRING" id="1250231.SAMN04488552_2946"/>
<proteinExistence type="predicted"/>
<sequence length="84" mass="9941">MLQTQDYILNTEEEYQQINSVKNWIQNIHETGSFFNLSLRTLELIRRFNKLYSEVFENNDSSPSLVNQLMITARGLETELVQEN</sequence>
<dbReference type="Proteomes" id="UP000198858">
    <property type="component" value="Chromosome I"/>
</dbReference>
<name>A0A1H1RLZ0_9FLAO</name>
<keyword evidence="2" id="KW-1185">Reference proteome</keyword>
<organism evidence="1 2">
    <name type="scientific">Christiangramia echinicola</name>
    <dbReference type="NCBI Taxonomy" id="279359"/>
    <lineage>
        <taxon>Bacteria</taxon>
        <taxon>Pseudomonadati</taxon>
        <taxon>Bacteroidota</taxon>
        <taxon>Flavobacteriia</taxon>
        <taxon>Flavobacteriales</taxon>
        <taxon>Flavobacteriaceae</taxon>
        <taxon>Christiangramia</taxon>
    </lineage>
</organism>
<dbReference type="AlphaFoldDB" id="A0A1H1RLZ0"/>
<accession>A0A1H1RLZ0</accession>
<dbReference type="EMBL" id="LT629745">
    <property type="protein sequence ID" value="SDS36735.1"/>
    <property type="molecule type" value="Genomic_DNA"/>
</dbReference>
<dbReference type="RefSeq" id="WP_089663512.1">
    <property type="nucleotide sequence ID" value="NZ_LT629745.1"/>
</dbReference>
<evidence type="ECO:0000313" key="1">
    <source>
        <dbReference type="EMBL" id="SDS36735.1"/>
    </source>
</evidence>
<protein>
    <submittedName>
        <fullName evidence="1">Uncharacterized protein</fullName>
    </submittedName>
</protein>
<gene>
    <name evidence="1" type="ORF">SAMN04488552_2946</name>
</gene>
<evidence type="ECO:0000313" key="2">
    <source>
        <dbReference type="Proteomes" id="UP000198858"/>
    </source>
</evidence>
<reference evidence="1 2" key="1">
    <citation type="submission" date="2016-10" db="EMBL/GenBank/DDBJ databases">
        <authorList>
            <person name="Varghese N."/>
            <person name="Submissions S."/>
        </authorList>
    </citation>
    <scope>NUCLEOTIDE SEQUENCE [LARGE SCALE GENOMIC DNA]</scope>
    <source>
        <strain evidence="1 2">Mar_2010_102</strain>
    </source>
</reference>